<dbReference type="GO" id="GO:0016787">
    <property type="term" value="F:hydrolase activity"/>
    <property type="evidence" value="ECO:0007669"/>
    <property type="project" value="UniProtKB-KW"/>
</dbReference>
<dbReference type="InterPro" id="IPR016181">
    <property type="entry name" value="Acyl_CoA_acyltransferase"/>
</dbReference>
<keyword evidence="2" id="KW-0378">Hydrolase</keyword>
<evidence type="ECO:0000313" key="2">
    <source>
        <dbReference type="EMBL" id="MBT2160341.1"/>
    </source>
</evidence>
<dbReference type="EC" id="3.6.1.57" evidence="2"/>
<dbReference type="EMBL" id="JACATN010000001">
    <property type="protein sequence ID" value="MBT2160341.1"/>
    <property type="molecule type" value="Genomic_DNA"/>
</dbReference>
<dbReference type="SUPFAM" id="SSF55729">
    <property type="entry name" value="Acyl-CoA N-acyltransferases (Nat)"/>
    <property type="match status" value="1"/>
</dbReference>
<organism evidence="2 3">
    <name type="scientific">Zobellia barbeyronii</name>
    <dbReference type="NCBI Taxonomy" id="2748009"/>
    <lineage>
        <taxon>Bacteria</taxon>
        <taxon>Pseudomonadati</taxon>
        <taxon>Bacteroidota</taxon>
        <taxon>Flavobacteriia</taxon>
        <taxon>Flavobacteriales</taxon>
        <taxon>Flavobacteriaceae</taxon>
        <taxon>Zobellia</taxon>
    </lineage>
</organism>
<reference evidence="3" key="1">
    <citation type="submission" date="2023-07" db="EMBL/GenBank/DDBJ databases">
        <title>Zobellia barbeyronii sp. nov., a new marine flavobacterium, isolated from green and red algae.</title>
        <authorList>
            <person name="Nedashkovskaya O.I."/>
            <person name="Otstavnykh N."/>
            <person name="Zhukova N."/>
            <person name="Guzev K."/>
            <person name="Chausova V."/>
            <person name="Tekutyeva L."/>
            <person name="Mikhailov V."/>
            <person name="Isaeva M."/>
        </authorList>
    </citation>
    <scope>NUCLEOTIDE SEQUENCE [LARGE SCALE GENOMIC DNA]</scope>
    <source>
        <strain evidence="3">KMM 6746</strain>
    </source>
</reference>
<dbReference type="Proteomes" id="UP000740413">
    <property type="component" value="Unassembled WGS sequence"/>
</dbReference>
<dbReference type="RefSeq" id="WP_214610570.1">
    <property type="nucleotide sequence ID" value="NZ_JACATN010000001.1"/>
</dbReference>
<dbReference type="Gene3D" id="3.40.50.11190">
    <property type="match status" value="1"/>
</dbReference>
<dbReference type="Gene3D" id="3.40.50.2000">
    <property type="entry name" value="Glycogen Phosphorylase B"/>
    <property type="match status" value="1"/>
</dbReference>
<evidence type="ECO:0000313" key="3">
    <source>
        <dbReference type="Proteomes" id="UP000740413"/>
    </source>
</evidence>
<dbReference type="InterPro" id="IPR000182">
    <property type="entry name" value="GNAT_dom"/>
</dbReference>
<dbReference type="PROSITE" id="PS51186">
    <property type="entry name" value="GNAT"/>
    <property type="match status" value="1"/>
</dbReference>
<feature type="domain" description="N-acetyltransferase" evidence="1">
    <location>
        <begin position="338"/>
        <end position="488"/>
    </location>
</feature>
<dbReference type="Gene3D" id="3.40.630.30">
    <property type="match status" value="1"/>
</dbReference>
<gene>
    <name evidence="2" type="primary">pseG</name>
    <name evidence="2" type="ORF">HW347_03640</name>
</gene>
<name>A0ABS5WAA8_9FLAO</name>
<comment type="caution">
    <text evidence="2">The sequence shown here is derived from an EMBL/GenBank/DDBJ whole genome shotgun (WGS) entry which is preliminary data.</text>
</comment>
<keyword evidence="3" id="KW-1185">Reference proteome</keyword>
<proteinExistence type="predicted"/>
<protein>
    <submittedName>
        <fullName evidence="2">UDP-2,4-diacetamido-2,4, 6-trideoxy-beta-L-altropyranose hydrolase</fullName>
        <ecNumber evidence="2">3.6.1.57</ecNumber>
    </submittedName>
</protein>
<dbReference type="InterPro" id="IPR020023">
    <property type="entry name" value="PseG"/>
</dbReference>
<evidence type="ECO:0000259" key="1">
    <source>
        <dbReference type="PROSITE" id="PS51186"/>
    </source>
</evidence>
<dbReference type="PANTHER" id="PTHR43415:SF3">
    <property type="entry name" value="GNAT-FAMILY ACETYLTRANSFERASE"/>
    <property type="match status" value="1"/>
</dbReference>
<dbReference type="PANTHER" id="PTHR43415">
    <property type="entry name" value="SPERMIDINE N(1)-ACETYLTRANSFERASE"/>
    <property type="match status" value="1"/>
</dbReference>
<dbReference type="Pfam" id="PF13302">
    <property type="entry name" value="Acetyltransf_3"/>
    <property type="match status" value="1"/>
</dbReference>
<dbReference type="NCBIfam" id="TIGR03590">
    <property type="entry name" value="PseG"/>
    <property type="match status" value="1"/>
</dbReference>
<sequence length="491" mass="56011">MTKKIIFRADGNSKTGLGHLYRLFAVVDMLKTQYEFVFVTRVDSTLSVIPSEYDVIQIPENISISNETEWLAQNFDSSEHIVVADGYQFKSSYQKQIKKLGFQLVYIDDLIESHMYADVIINHAPDIDEKNFLSEKYTKFGLGTKYALLRQRFLTQARESKEANVLDSLFVCFGGADKYDLSLKVAKAAVKISKIKEIHIVLGGAYKKQEIYDFQKEHQSNLILHDGLSEPELVNIMNLCNFAVAPTSTIFYELCSIKMPILGGYYVKNQERIYESMSSKDVLYKAGDFSKYSVLDFENKLSALMDEPRAGDYVQNQKNLFDGKSDIRILGLINSLNISFRKAVKTDLELTYEWSNDELVRKNSFNSEQISLDDHSNWFMKKIIDNDNLFLIVQVNEVPAGVVRYELKGENAVVGVSIQNEFRGQGLATEFLIISAELYFSKYDKPIFAYIKKRNGASIKAFEKAGYSLIGEKLIMKEASFVYKLETSHGI</sequence>
<accession>A0ABS5WAA8</accession>